<accession>A0A5B0SEK0</accession>
<dbReference type="AlphaFoldDB" id="A0A5B0SEK0"/>
<organism evidence="2 3">
    <name type="scientific">Puccinia graminis f. sp. tritici</name>
    <dbReference type="NCBI Taxonomy" id="56615"/>
    <lineage>
        <taxon>Eukaryota</taxon>
        <taxon>Fungi</taxon>
        <taxon>Dikarya</taxon>
        <taxon>Basidiomycota</taxon>
        <taxon>Pucciniomycotina</taxon>
        <taxon>Pucciniomycetes</taxon>
        <taxon>Pucciniales</taxon>
        <taxon>Pucciniaceae</taxon>
        <taxon>Puccinia</taxon>
    </lineage>
</organism>
<dbReference type="Proteomes" id="UP000325313">
    <property type="component" value="Unassembled WGS sequence"/>
</dbReference>
<feature type="compositionally biased region" description="Basic and acidic residues" evidence="1">
    <location>
        <begin position="188"/>
        <end position="197"/>
    </location>
</feature>
<comment type="caution">
    <text evidence="2">The sequence shown here is derived from an EMBL/GenBank/DDBJ whole genome shotgun (WGS) entry which is preliminary data.</text>
</comment>
<reference evidence="2 3" key="1">
    <citation type="submission" date="2019-05" db="EMBL/GenBank/DDBJ databases">
        <title>Emergence of the Ug99 lineage of the wheat stem rust pathogen through somatic hybridization.</title>
        <authorList>
            <person name="Li F."/>
            <person name="Upadhyaya N.M."/>
            <person name="Sperschneider J."/>
            <person name="Matny O."/>
            <person name="Nguyen-Phuc H."/>
            <person name="Mago R."/>
            <person name="Raley C."/>
            <person name="Miller M.E."/>
            <person name="Silverstein K.A.T."/>
            <person name="Henningsen E."/>
            <person name="Hirsch C.D."/>
            <person name="Visser B."/>
            <person name="Pretorius Z.A."/>
            <person name="Steffenson B.J."/>
            <person name="Schwessinger B."/>
            <person name="Dodds P.N."/>
            <person name="Figueroa M."/>
        </authorList>
    </citation>
    <scope>NUCLEOTIDE SEQUENCE [LARGE SCALE GENOMIC DNA]</scope>
    <source>
        <strain evidence="2 3">Ug99</strain>
    </source>
</reference>
<evidence type="ECO:0000313" key="3">
    <source>
        <dbReference type="Proteomes" id="UP000325313"/>
    </source>
</evidence>
<name>A0A5B0SEK0_PUCGR</name>
<evidence type="ECO:0000256" key="1">
    <source>
        <dbReference type="SAM" id="MobiDB-lite"/>
    </source>
</evidence>
<sequence length="197" mass="21966">MTGSFRFCAPLSTRSGNVLGLFPTLSHIGRSPNGVRLSPLFSPILLPFLNILQIVFCLTLPPISGTRNDHQPAHKNQLMKANDLLEQNKLIILKFILNINSVTPVLKMAPSAIQSTQTIYFGDYESHAPLSFPRGRHLAAKPPASVPTPEKPIKPQKTKNDRRRSPTVFEPSHSPKKRKTTPTVFEPIRFKTEESPL</sequence>
<gene>
    <name evidence="2" type="ORF">PGTUg99_017536</name>
</gene>
<protein>
    <submittedName>
        <fullName evidence="2">Uncharacterized protein</fullName>
    </submittedName>
</protein>
<proteinExistence type="predicted"/>
<dbReference type="EMBL" id="VDEP01000035">
    <property type="protein sequence ID" value="KAA1136277.1"/>
    <property type="molecule type" value="Genomic_DNA"/>
</dbReference>
<feature type="region of interest" description="Disordered" evidence="1">
    <location>
        <begin position="133"/>
        <end position="197"/>
    </location>
</feature>
<evidence type="ECO:0000313" key="2">
    <source>
        <dbReference type="EMBL" id="KAA1136277.1"/>
    </source>
</evidence>